<keyword evidence="10" id="KW-0067">ATP-binding</keyword>
<reference evidence="13" key="1">
    <citation type="submission" date="2023-05" db="EMBL/GenBank/DDBJ databases">
        <title>Comparative genomics of Bacillaceae isolates and their secondary metabolite potential.</title>
        <authorList>
            <person name="Song L."/>
            <person name="Nielsen L.J."/>
            <person name="Mohite O."/>
            <person name="Xu X."/>
            <person name="Weber T."/>
            <person name="Kovacs A.T."/>
        </authorList>
    </citation>
    <scope>NUCLEOTIDE SEQUENCE</scope>
    <source>
        <strain evidence="13">XLM17</strain>
    </source>
</reference>
<evidence type="ECO:0000256" key="11">
    <source>
        <dbReference type="ARBA" id="ARBA00049494"/>
    </source>
</evidence>
<comment type="catalytic activity">
    <reaction evidence="11">
        <text>FMN + ATP + H(+) = FAD + diphosphate</text>
        <dbReference type="Rhea" id="RHEA:17237"/>
        <dbReference type="ChEBI" id="CHEBI:15378"/>
        <dbReference type="ChEBI" id="CHEBI:30616"/>
        <dbReference type="ChEBI" id="CHEBI:33019"/>
        <dbReference type="ChEBI" id="CHEBI:57692"/>
        <dbReference type="ChEBI" id="CHEBI:58210"/>
        <dbReference type="EC" id="2.7.7.2"/>
    </reaction>
</comment>
<dbReference type="GO" id="GO:0008531">
    <property type="term" value="F:riboflavin kinase activity"/>
    <property type="evidence" value="ECO:0007669"/>
    <property type="project" value="TreeGrafter"/>
</dbReference>
<dbReference type="Gene3D" id="3.40.50.620">
    <property type="entry name" value="HUPs"/>
    <property type="match status" value="1"/>
</dbReference>
<keyword evidence="4" id="KW-0285">Flavoprotein</keyword>
<dbReference type="SUPFAM" id="SSF52374">
    <property type="entry name" value="Nucleotidylyl transferase"/>
    <property type="match status" value="1"/>
</dbReference>
<dbReference type="InterPro" id="IPR023468">
    <property type="entry name" value="Riboflavin_kinase"/>
</dbReference>
<dbReference type="InterPro" id="IPR014729">
    <property type="entry name" value="Rossmann-like_a/b/a_fold"/>
</dbReference>
<feature type="domain" description="FAD synthetase" evidence="12">
    <location>
        <begin position="19"/>
        <end position="162"/>
    </location>
</feature>
<evidence type="ECO:0000259" key="12">
    <source>
        <dbReference type="Pfam" id="PF06574"/>
    </source>
</evidence>
<dbReference type="EC" id="2.7.7.2" evidence="3"/>
<keyword evidence="9" id="KW-0274">FAD</keyword>
<evidence type="ECO:0000256" key="1">
    <source>
        <dbReference type="ARBA" id="ARBA00004726"/>
    </source>
</evidence>
<dbReference type="EMBL" id="CP126114">
    <property type="protein sequence ID" value="WHY85791.1"/>
    <property type="molecule type" value="Genomic_DNA"/>
</dbReference>
<dbReference type="GO" id="GO:0005524">
    <property type="term" value="F:ATP binding"/>
    <property type="evidence" value="ECO:0007669"/>
    <property type="project" value="UniProtKB-KW"/>
</dbReference>
<evidence type="ECO:0000256" key="6">
    <source>
        <dbReference type="ARBA" id="ARBA00022679"/>
    </source>
</evidence>
<accession>A0AA95MR71</accession>
<proteinExistence type="inferred from homology"/>
<keyword evidence="6" id="KW-0808">Transferase</keyword>
<dbReference type="RefSeq" id="WP_235845752.1">
    <property type="nucleotide sequence ID" value="NZ_CP126114.1"/>
</dbReference>
<evidence type="ECO:0000256" key="5">
    <source>
        <dbReference type="ARBA" id="ARBA00022643"/>
    </source>
</evidence>
<keyword evidence="14" id="KW-1185">Reference proteome</keyword>
<protein>
    <recommendedName>
        <fullName evidence="3">FAD synthase</fullName>
        <ecNumber evidence="3">2.7.7.2</ecNumber>
    </recommendedName>
</protein>
<name>A0AA95MR71_9BACI</name>
<keyword evidence="5" id="KW-0288">FMN</keyword>
<evidence type="ECO:0000256" key="8">
    <source>
        <dbReference type="ARBA" id="ARBA00022741"/>
    </source>
</evidence>
<evidence type="ECO:0000313" key="13">
    <source>
        <dbReference type="EMBL" id="WHY85791.1"/>
    </source>
</evidence>
<comment type="pathway">
    <text evidence="1">Cofactor biosynthesis; FAD biosynthesis; FAD from FMN: step 1/1.</text>
</comment>
<evidence type="ECO:0000256" key="9">
    <source>
        <dbReference type="ARBA" id="ARBA00022827"/>
    </source>
</evidence>
<dbReference type="PANTHER" id="PTHR22749">
    <property type="entry name" value="RIBOFLAVIN KINASE/FMN ADENYLYLTRANSFERASE"/>
    <property type="match status" value="1"/>
</dbReference>
<evidence type="ECO:0000313" key="14">
    <source>
        <dbReference type="Proteomes" id="UP001178288"/>
    </source>
</evidence>
<keyword evidence="8" id="KW-0547">Nucleotide-binding</keyword>
<evidence type="ECO:0000256" key="10">
    <source>
        <dbReference type="ARBA" id="ARBA00022840"/>
    </source>
</evidence>
<keyword evidence="7" id="KW-0548">Nucleotidyltransferase</keyword>
<dbReference type="GO" id="GO:0009398">
    <property type="term" value="P:FMN biosynthetic process"/>
    <property type="evidence" value="ECO:0007669"/>
    <property type="project" value="TreeGrafter"/>
</dbReference>
<dbReference type="PANTHER" id="PTHR22749:SF6">
    <property type="entry name" value="RIBOFLAVIN KINASE"/>
    <property type="match status" value="1"/>
</dbReference>
<comment type="similarity">
    <text evidence="2">Belongs to the RibF family.</text>
</comment>
<dbReference type="Proteomes" id="UP001178288">
    <property type="component" value="Chromosome"/>
</dbReference>
<sequence>MFFEEVSDIETHSEGSLKLSGSVIAIGAFDGVHQGHQAVIGEAVERSKVLRVPSLAYTFDPPPRFYFQGVRILTPVKEKLTLIKQLEVDYVVVAKFDEFYISRPPIDFIKYLKRLNPLEIIVGSDFRFGKNREGDINLLGTYFNVRVMEPVCCSGGKIISSTRIRELISQGQIEESFALLGR</sequence>
<organism evidence="13 14">
    <name type="scientific">Neobacillus novalis</name>
    <dbReference type="NCBI Taxonomy" id="220687"/>
    <lineage>
        <taxon>Bacteria</taxon>
        <taxon>Bacillati</taxon>
        <taxon>Bacillota</taxon>
        <taxon>Bacilli</taxon>
        <taxon>Bacillales</taxon>
        <taxon>Bacillaceae</taxon>
        <taxon>Neobacillus</taxon>
    </lineage>
</organism>
<dbReference type="InterPro" id="IPR015864">
    <property type="entry name" value="FAD_synthase"/>
</dbReference>
<dbReference type="CDD" id="cd02064">
    <property type="entry name" value="FAD_synthetase_N"/>
    <property type="match status" value="1"/>
</dbReference>
<evidence type="ECO:0000256" key="3">
    <source>
        <dbReference type="ARBA" id="ARBA00012393"/>
    </source>
</evidence>
<dbReference type="AlphaFoldDB" id="A0AA95MR71"/>
<dbReference type="KEGG" id="nnv:QNH39_24835"/>
<dbReference type="GO" id="GO:0003919">
    <property type="term" value="F:FMN adenylyltransferase activity"/>
    <property type="evidence" value="ECO:0007669"/>
    <property type="project" value="UniProtKB-EC"/>
</dbReference>
<gene>
    <name evidence="13" type="ORF">QNH39_24835</name>
</gene>
<evidence type="ECO:0000256" key="7">
    <source>
        <dbReference type="ARBA" id="ARBA00022695"/>
    </source>
</evidence>
<evidence type="ECO:0000256" key="2">
    <source>
        <dbReference type="ARBA" id="ARBA00010214"/>
    </source>
</evidence>
<evidence type="ECO:0000256" key="4">
    <source>
        <dbReference type="ARBA" id="ARBA00022630"/>
    </source>
</evidence>
<dbReference type="GO" id="GO:0009231">
    <property type="term" value="P:riboflavin biosynthetic process"/>
    <property type="evidence" value="ECO:0007669"/>
    <property type="project" value="InterPro"/>
</dbReference>
<dbReference type="Pfam" id="PF06574">
    <property type="entry name" value="FAD_syn"/>
    <property type="match status" value="1"/>
</dbReference>